<gene>
    <name evidence="1" type="ORF">SAMN05444285_12567</name>
</gene>
<name>A0A1I0HP22_9BACT</name>
<dbReference type="EMBL" id="FOHT01000025">
    <property type="protein sequence ID" value="SET84863.1"/>
    <property type="molecule type" value="Genomic_DNA"/>
</dbReference>
<organism evidence="1 2">
    <name type="scientific">Draconibacterium orientale</name>
    <dbReference type="NCBI Taxonomy" id="1168034"/>
    <lineage>
        <taxon>Bacteria</taxon>
        <taxon>Pseudomonadati</taxon>
        <taxon>Bacteroidota</taxon>
        <taxon>Bacteroidia</taxon>
        <taxon>Marinilabiliales</taxon>
        <taxon>Prolixibacteraceae</taxon>
        <taxon>Draconibacterium</taxon>
    </lineage>
</organism>
<protein>
    <submittedName>
        <fullName evidence="1">Uncharacterized protein</fullName>
    </submittedName>
</protein>
<sequence>MKLYPFRYKKGDLKLNYTQSGIIQLLIKAVKPLSA</sequence>
<dbReference type="AlphaFoldDB" id="A0A1I0HP22"/>
<accession>A0A1I0HP22</accession>
<reference evidence="1 2" key="1">
    <citation type="submission" date="2016-10" db="EMBL/GenBank/DDBJ databases">
        <authorList>
            <person name="de Groot N.N."/>
        </authorList>
    </citation>
    <scope>NUCLEOTIDE SEQUENCE [LARGE SCALE GENOMIC DNA]</scope>
    <source>
        <strain evidence="1 2">DSM 25947</strain>
    </source>
</reference>
<proteinExistence type="predicted"/>
<dbReference type="Proteomes" id="UP000181981">
    <property type="component" value="Unassembled WGS sequence"/>
</dbReference>
<evidence type="ECO:0000313" key="2">
    <source>
        <dbReference type="Proteomes" id="UP000181981"/>
    </source>
</evidence>
<evidence type="ECO:0000313" key="1">
    <source>
        <dbReference type="EMBL" id="SET84863.1"/>
    </source>
</evidence>